<comment type="caution">
    <text evidence="2">The sequence shown here is derived from an EMBL/GenBank/DDBJ whole genome shotgun (WGS) entry which is preliminary data.</text>
</comment>
<evidence type="ECO:0000313" key="2">
    <source>
        <dbReference type="EMBL" id="KAA6390234.1"/>
    </source>
</evidence>
<sequence>MSRVKLAWPTSKPSKIWKSHEDDDIVEALSYYAATKEADRRSQVVCEKGSILDEAKGAGDSIPPPGLFKKNSRNQNKDRKFFGWGEGSWAPRAQQFRRRRPSRLIRQQ</sequence>
<dbReference type="EMBL" id="SNRW01003291">
    <property type="protein sequence ID" value="KAA6390234.1"/>
    <property type="molecule type" value="Genomic_DNA"/>
</dbReference>
<organism evidence="2 3">
    <name type="scientific">Streblomastix strix</name>
    <dbReference type="NCBI Taxonomy" id="222440"/>
    <lineage>
        <taxon>Eukaryota</taxon>
        <taxon>Metamonada</taxon>
        <taxon>Preaxostyla</taxon>
        <taxon>Oxymonadida</taxon>
        <taxon>Streblomastigidae</taxon>
        <taxon>Streblomastix</taxon>
    </lineage>
</organism>
<accession>A0A5J4W5N5</accession>
<dbReference type="AlphaFoldDB" id="A0A5J4W5N5"/>
<evidence type="ECO:0000313" key="3">
    <source>
        <dbReference type="Proteomes" id="UP000324800"/>
    </source>
</evidence>
<gene>
    <name evidence="2" type="ORF">EZS28_014243</name>
</gene>
<reference evidence="2 3" key="1">
    <citation type="submission" date="2019-03" db="EMBL/GenBank/DDBJ databases">
        <title>Single cell metagenomics reveals metabolic interactions within the superorganism composed of flagellate Streblomastix strix and complex community of Bacteroidetes bacteria on its surface.</title>
        <authorList>
            <person name="Treitli S.C."/>
            <person name="Kolisko M."/>
            <person name="Husnik F."/>
            <person name="Keeling P."/>
            <person name="Hampl V."/>
        </authorList>
    </citation>
    <scope>NUCLEOTIDE SEQUENCE [LARGE SCALE GENOMIC DNA]</scope>
    <source>
        <strain evidence="2">ST1C</strain>
    </source>
</reference>
<protein>
    <submittedName>
        <fullName evidence="2">Uncharacterized protein</fullName>
    </submittedName>
</protein>
<evidence type="ECO:0000256" key="1">
    <source>
        <dbReference type="SAM" id="MobiDB-lite"/>
    </source>
</evidence>
<proteinExistence type="predicted"/>
<dbReference type="Proteomes" id="UP000324800">
    <property type="component" value="Unassembled WGS sequence"/>
</dbReference>
<feature type="region of interest" description="Disordered" evidence="1">
    <location>
        <begin position="54"/>
        <end position="86"/>
    </location>
</feature>
<name>A0A5J4W5N5_9EUKA</name>